<dbReference type="InterPro" id="IPR051213">
    <property type="entry name" value="START_lipid_transfer"/>
</dbReference>
<feature type="domain" description="START" evidence="1">
    <location>
        <begin position="31"/>
        <end position="210"/>
    </location>
</feature>
<gene>
    <name evidence="2" type="ORF">CWE21_05990</name>
</gene>
<dbReference type="PANTHER" id="PTHR19308">
    <property type="entry name" value="PHOSPHATIDYLCHOLINE TRANSFER PROTEIN"/>
    <property type="match status" value="1"/>
</dbReference>
<keyword evidence="3" id="KW-1185">Reference proteome</keyword>
<protein>
    <recommendedName>
        <fullName evidence="1">START domain-containing protein</fullName>
    </recommendedName>
</protein>
<accession>A0A432XHN2</accession>
<evidence type="ECO:0000313" key="2">
    <source>
        <dbReference type="EMBL" id="RUO48097.1"/>
    </source>
</evidence>
<dbReference type="InterPro" id="IPR023393">
    <property type="entry name" value="START-like_dom_sf"/>
</dbReference>
<dbReference type="SUPFAM" id="SSF55961">
    <property type="entry name" value="Bet v1-like"/>
    <property type="match status" value="1"/>
</dbReference>
<name>A0A432XHN2_9GAMM</name>
<comment type="caution">
    <text evidence="2">The sequence shown here is derived from an EMBL/GenBank/DDBJ whole genome shotgun (WGS) entry which is preliminary data.</text>
</comment>
<dbReference type="PROSITE" id="PS50848">
    <property type="entry name" value="START"/>
    <property type="match status" value="1"/>
</dbReference>
<dbReference type="Proteomes" id="UP000286678">
    <property type="component" value="Unassembled WGS sequence"/>
</dbReference>
<dbReference type="AlphaFoldDB" id="A0A432XHN2"/>
<dbReference type="Gene3D" id="3.30.530.20">
    <property type="match status" value="1"/>
</dbReference>
<sequence length="218" mass="24173">MHHVARGICVLACGFGYLFSGDAQAQQHSDWQQAVANPHYQIDYRERANGILELRANTVVDARLGSFLHLLEDVDRISTWLARAEKATVIAQPDAHTHVVHTVFSGFFLVARRDMVTRSVWQQDPISHIVTIKVENANDDYKVPPHGVRMTALAAEWQLQPNEDGSITILYQGYADPAGALLKAVARSAALEALKKTLARLPAALENYQRPYPGIAEP</sequence>
<reference evidence="3" key="1">
    <citation type="journal article" date="2018" name="Front. Microbiol.">
        <title>Genome-Based Analysis Reveals the Taxonomy and Diversity of the Family Idiomarinaceae.</title>
        <authorList>
            <person name="Liu Y."/>
            <person name="Lai Q."/>
            <person name="Shao Z."/>
        </authorList>
    </citation>
    <scope>NUCLEOTIDE SEQUENCE [LARGE SCALE GENOMIC DNA]</scope>
    <source>
        <strain evidence="3">SW15</strain>
    </source>
</reference>
<dbReference type="RefSeq" id="WP_126833548.1">
    <property type="nucleotide sequence ID" value="NZ_PIPT01000004.1"/>
</dbReference>
<dbReference type="PANTHER" id="PTHR19308:SF14">
    <property type="entry name" value="START DOMAIN-CONTAINING PROTEIN"/>
    <property type="match status" value="1"/>
</dbReference>
<dbReference type="Pfam" id="PF01852">
    <property type="entry name" value="START"/>
    <property type="match status" value="1"/>
</dbReference>
<dbReference type="InterPro" id="IPR002913">
    <property type="entry name" value="START_lipid-bd_dom"/>
</dbReference>
<dbReference type="GO" id="GO:0005737">
    <property type="term" value="C:cytoplasm"/>
    <property type="evidence" value="ECO:0007669"/>
    <property type="project" value="UniProtKB-ARBA"/>
</dbReference>
<dbReference type="GO" id="GO:0008289">
    <property type="term" value="F:lipid binding"/>
    <property type="evidence" value="ECO:0007669"/>
    <property type="project" value="InterPro"/>
</dbReference>
<dbReference type="EMBL" id="PIPT01000004">
    <property type="protein sequence ID" value="RUO48097.1"/>
    <property type="molecule type" value="Genomic_DNA"/>
</dbReference>
<evidence type="ECO:0000313" key="3">
    <source>
        <dbReference type="Proteomes" id="UP000286678"/>
    </source>
</evidence>
<organism evidence="2 3">
    <name type="scientific">Pseudidiomarina aquimaris</name>
    <dbReference type="NCBI Taxonomy" id="641841"/>
    <lineage>
        <taxon>Bacteria</taxon>
        <taxon>Pseudomonadati</taxon>
        <taxon>Pseudomonadota</taxon>
        <taxon>Gammaproteobacteria</taxon>
        <taxon>Alteromonadales</taxon>
        <taxon>Idiomarinaceae</taxon>
        <taxon>Pseudidiomarina</taxon>
    </lineage>
</organism>
<dbReference type="OrthoDB" id="5734556at2"/>
<evidence type="ECO:0000259" key="1">
    <source>
        <dbReference type="PROSITE" id="PS50848"/>
    </source>
</evidence>
<proteinExistence type="predicted"/>